<dbReference type="GO" id="GO:0008270">
    <property type="term" value="F:zinc ion binding"/>
    <property type="evidence" value="ECO:0007669"/>
    <property type="project" value="UniProtKB-KW"/>
</dbReference>
<dbReference type="SUPFAM" id="SSF57716">
    <property type="entry name" value="Glucocorticoid receptor-like (DNA-binding domain)"/>
    <property type="match status" value="1"/>
</dbReference>
<evidence type="ECO:0000256" key="2">
    <source>
        <dbReference type="ARBA" id="ARBA00022771"/>
    </source>
</evidence>
<evidence type="ECO:0000313" key="7">
    <source>
        <dbReference type="Proteomes" id="UP000056905"/>
    </source>
</evidence>
<dbReference type="KEGG" id="chq:AQ619_13500"/>
<dbReference type="InterPro" id="IPR000962">
    <property type="entry name" value="Znf_DskA_TraR"/>
</dbReference>
<dbReference type="RefSeq" id="WP_062148584.1">
    <property type="nucleotide sequence ID" value="NZ_CP013002.1"/>
</dbReference>
<dbReference type="PANTHER" id="PTHR38777">
    <property type="entry name" value="FELS-2 PROPHAGE PROTEIN"/>
    <property type="match status" value="1"/>
</dbReference>
<keyword evidence="3" id="KW-0862">Zinc</keyword>
<evidence type="ECO:0000256" key="1">
    <source>
        <dbReference type="ARBA" id="ARBA00022723"/>
    </source>
</evidence>
<keyword evidence="7" id="KW-1185">Reference proteome</keyword>
<keyword evidence="1" id="KW-0479">Metal-binding</keyword>
<protein>
    <recommendedName>
        <fullName evidence="5">Zinc finger DksA/TraR C4-type domain-containing protein</fullName>
    </recommendedName>
</protein>
<evidence type="ECO:0000313" key="6">
    <source>
        <dbReference type="EMBL" id="ALL14276.1"/>
    </source>
</evidence>
<sequence length="76" mass="8607">MSDIVDRAQEIEGFARERAIERVRGQAHARGPEDLVACVECGDPIGLERREVRPGALRCVECEEARERVQRLFSRG</sequence>
<dbReference type="Pfam" id="PF01258">
    <property type="entry name" value="zf-dskA_traR"/>
    <property type="match status" value="1"/>
</dbReference>
<dbReference type="AlphaFoldDB" id="A0A0P0P189"/>
<keyword evidence="2" id="KW-0863">Zinc-finger</keyword>
<name>A0A0P0P189_9CAUL</name>
<feature type="domain" description="Zinc finger DksA/TraR C4-type" evidence="5">
    <location>
        <begin position="38"/>
        <end position="68"/>
    </location>
</feature>
<dbReference type="Proteomes" id="UP000056905">
    <property type="component" value="Chromosome"/>
</dbReference>
<dbReference type="STRING" id="69395.AQ619_13500"/>
<dbReference type="Gene3D" id="1.20.120.910">
    <property type="entry name" value="DksA, coiled-coil domain"/>
    <property type="match status" value="1"/>
</dbReference>
<accession>A0A0P0P189</accession>
<evidence type="ECO:0000256" key="4">
    <source>
        <dbReference type="PROSITE-ProRule" id="PRU00510"/>
    </source>
</evidence>
<gene>
    <name evidence="6" type="ORF">AQ619_13500</name>
</gene>
<dbReference type="PROSITE" id="PS51128">
    <property type="entry name" value="ZF_DKSA_2"/>
    <property type="match status" value="1"/>
</dbReference>
<proteinExistence type="predicted"/>
<dbReference type="GO" id="GO:1900378">
    <property type="term" value="P:positive regulation of secondary metabolite biosynthetic process"/>
    <property type="evidence" value="ECO:0007669"/>
    <property type="project" value="TreeGrafter"/>
</dbReference>
<evidence type="ECO:0000256" key="3">
    <source>
        <dbReference type="ARBA" id="ARBA00022833"/>
    </source>
</evidence>
<reference evidence="6 7" key="1">
    <citation type="submission" date="2015-10" db="EMBL/GenBank/DDBJ databases">
        <title>Conservation of the essential genome among Caulobacter and Brevundimonas species.</title>
        <authorList>
            <person name="Scott D."/>
            <person name="Ely B."/>
        </authorList>
    </citation>
    <scope>NUCLEOTIDE SEQUENCE [LARGE SCALE GENOMIC DNA]</scope>
    <source>
        <strain evidence="6 7">CB4</strain>
    </source>
</reference>
<feature type="zinc finger region" description="dksA C4-type" evidence="4">
    <location>
        <begin position="38"/>
        <end position="62"/>
    </location>
</feature>
<evidence type="ECO:0000259" key="5">
    <source>
        <dbReference type="Pfam" id="PF01258"/>
    </source>
</evidence>
<dbReference type="EMBL" id="CP013002">
    <property type="protein sequence ID" value="ALL14276.1"/>
    <property type="molecule type" value="Genomic_DNA"/>
</dbReference>
<organism evidence="6 7">
    <name type="scientific">Caulobacter henricii</name>
    <dbReference type="NCBI Taxonomy" id="69395"/>
    <lineage>
        <taxon>Bacteria</taxon>
        <taxon>Pseudomonadati</taxon>
        <taxon>Pseudomonadota</taxon>
        <taxon>Alphaproteobacteria</taxon>
        <taxon>Caulobacterales</taxon>
        <taxon>Caulobacteraceae</taxon>
        <taxon>Caulobacter</taxon>
    </lineage>
</organism>
<dbReference type="PANTHER" id="PTHR38777:SF1">
    <property type="entry name" value="DNAK SUPPRESSOR PROTEIN"/>
    <property type="match status" value="1"/>
</dbReference>